<keyword evidence="2" id="KW-1185">Reference proteome</keyword>
<dbReference type="Proteomes" id="UP000789920">
    <property type="component" value="Unassembled WGS sequence"/>
</dbReference>
<dbReference type="EMBL" id="CAJVQC010117837">
    <property type="protein sequence ID" value="CAG8837497.1"/>
    <property type="molecule type" value="Genomic_DNA"/>
</dbReference>
<proteinExistence type="predicted"/>
<organism evidence="1 2">
    <name type="scientific">Racocetra persica</name>
    <dbReference type="NCBI Taxonomy" id="160502"/>
    <lineage>
        <taxon>Eukaryota</taxon>
        <taxon>Fungi</taxon>
        <taxon>Fungi incertae sedis</taxon>
        <taxon>Mucoromycota</taxon>
        <taxon>Glomeromycotina</taxon>
        <taxon>Glomeromycetes</taxon>
        <taxon>Diversisporales</taxon>
        <taxon>Gigasporaceae</taxon>
        <taxon>Racocetra</taxon>
    </lineage>
</organism>
<gene>
    <name evidence="1" type="ORF">RPERSI_LOCUS30328</name>
</gene>
<evidence type="ECO:0000313" key="1">
    <source>
        <dbReference type="EMBL" id="CAG8837497.1"/>
    </source>
</evidence>
<reference evidence="1" key="1">
    <citation type="submission" date="2021-06" db="EMBL/GenBank/DDBJ databases">
        <authorList>
            <person name="Kallberg Y."/>
            <person name="Tangrot J."/>
            <person name="Rosling A."/>
        </authorList>
    </citation>
    <scope>NUCLEOTIDE SEQUENCE</scope>
    <source>
        <strain evidence="1">MA461A</strain>
    </source>
</reference>
<comment type="caution">
    <text evidence="1">The sequence shown here is derived from an EMBL/GenBank/DDBJ whole genome shotgun (WGS) entry which is preliminary data.</text>
</comment>
<feature type="non-terminal residue" evidence="1">
    <location>
        <position position="249"/>
    </location>
</feature>
<name>A0ACA9SG67_9GLOM</name>
<sequence>DNKASGGQLPYYSGGSKRTQQYKNKRLREVAQGSMSLDNFFKPVKKLEVKYEMLDSDISDSDIENNSSISEKINKLSNNLKDMKNMNAYEYHCLLAVHKYLAAIFNHEESHSRVKLSLEISQQVFQHARTTKYIPTLIGDKDIQSSCLRFIHTMGERITIEKFQNYVQNNILPHITSSRTSISLETARTWLYCLGLVYQQHQQGIYYDGHERPDIVQYHAIFLEKMKDLETLMLQFVGENMEIIINPEI</sequence>
<protein>
    <submittedName>
        <fullName evidence="1">30298_t:CDS:1</fullName>
    </submittedName>
</protein>
<feature type="non-terminal residue" evidence="1">
    <location>
        <position position="1"/>
    </location>
</feature>
<accession>A0ACA9SG67</accession>
<evidence type="ECO:0000313" key="2">
    <source>
        <dbReference type="Proteomes" id="UP000789920"/>
    </source>
</evidence>